<dbReference type="InterPro" id="IPR050126">
    <property type="entry name" value="Ap4A_hydrolase"/>
</dbReference>
<evidence type="ECO:0000256" key="2">
    <source>
        <dbReference type="RuleBase" id="RU362039"/>
    </source>
</evidence>
<dbReference type="Proteomes" id="UP000273083">
    <property type="component" value="Unassembled WGS sequence"/>
</dbReference>
<comment type="cofactor">
    <cofactor evidence="2">
        <name>a divalent metal cation</name>
        <dbReference type="ChEBI" id="CHEBI:60240"/>
    </cofactor>
</comment>
<dbReference type="GO" id="GO:0005737">
    <property type="term" value="C:cytoplasm"/>
    <property type="evidence" value="ECO:0007669"/>
    <property type="project" value="TreeGrafter"/>
</dbReference>
<dbReference type="PANTHER" id="PTHR42850:SF2">
    <property type="entry name" value="BLL5683 PROTEIN"/>
    <property type="match status" value="1"/>
</dbReference>
<dbReference type="SUPFAM" id="SSF56300">
    <property type="entry name" value="Metallo-dependent phosphatases"/>
    <property type="match status" value="1"/>
</dbReference>
<comment type="caution">
    <text evidence="4">The sequence shown here is derived from an EMBL/GenBank/DDBJ whole genome shotgun (WGS) entry which is preliminary data.</text>
</comment>
<evidence type="ECO:0000313" key="5">
    <source>
        <dbReference type="Proteomes" id="UP000273083"/>
    </source>
</evidence>
<dbReference type="PANTHER" id="PTHR42850">
    <property type="entry name" value="METALLOPHOSPHOESTERASE"/>
    <property type="match status" value="1"/>
</dbReference>
<name>A0A3N1XKU9_9FIRM</name>
<keyword evidence="5" id="KW-1185">Reference proteome</keyword>
<proteinExistence type="inferred from homology"/>
<reference evidence="4 5" key="1">
    <citation type="submission" date="2018-11" db="EMBL/GenBank/DDBJ databases">
        <title>Genomic Encyclopedia of Type Strains, Phase IV (KMG-IV): sequencing the most valuable type-strain genomes for metagenomic binning, comparative biology and taxonomic classification.</title>
        <authorList>
            <person name="Goeker M."/>
        </authorList>
    </citation>
    <scope>NUCLEOTIDE SEQUENCE [LARGE SCALE GENOMIC DNA]</scope>
    <source>
        <strain evidence="4 5">DSM 26537</strain>
    </source>
</reference>
<evidence type="ECO:0000256" key="1">
    <source>
        <dbReference type="ARBA" id="ARBA00008950"/>
    </source>
</evidence>
<dbReference type="Gene3D" id="3.60.21.10">
    <property type="match status" value="1"/>
</dbReference>
<dbReference type="InterPro" id="IPR029052">
    <property type="entry name" value="Metallo-depent_PP-like"/>
</dbReference>
<comment type="similarity">
    <text evidence="1 2">Belongs to the metallophosphoesterase superfamily. YfcE family.</text>
</comment>
<organism evidence="4 5">
    <name type="scientific">Mobilisporobacter senegalensis</name>
    <dbReference type="NCBI Taxonomy" id="1329262"/>
    <lineage>
        <taxon>Bacteria</taxon>
        <taxon>Bacillati</taxon>
        <taxon>Bacillota</taxon>
        <taxon>Clostridia</taxon>
        <taxon>Lachnospirales</taxon>
        <taxon>Lachnospiraceae</taxon>
        <taxon>Mobilisporobacter</taxon>
    </lineage>
</organism>
<dbReference type="GO" id="GO:0016791">
    <property type="term" value="F:phosphatase activity"/>
    <property type="evidence" value="ECO:0007669"/>
    <property type="project" value="TreeGrafter"/>
</dbReference>
<dbReference type="InterPro" id="IPR024654">
    <property type="entry name" value="Calcineurin-like_PHP_lpxH"/>
</dbReference>
<dbReference type="GO" id="GO:0046872">
    <property type="term" value="F:metal ion binding"/>
    <property type="evidence" value="ECO:0007669"/>
    <property type="project" value="UniProtKB-KW"/>
</dbReference>
<protein>
    <recommendedName>
        <fullName evidence="2">Phosphoesterase</fullName>
        <ecNumber evidence="2">3.1.4.-</ecNumber>
    </recommendedName>
</protein>
<keyword evidence="2" id="KW-0479">Metal-binding</keyword>
<feature type="domain" description="Calcineurin-like phosphoesterase" evidence="3">
    <location>
        <begin position="6"/>
        <end position="206"/>
    </location>
</feature>
<accession>A0A3N1XKU9</accession>
<sequence length="293" mass="33745">MREMSMRIAVLSDIHSNNVALNACIEYIDDNEVDGIIFLGDNISDCPDPQDTLSLIKQLDERYQTWHINGNREEYFIKHADGEEPFNRWTYSSEKGSLLYTYENLTKEDIECFRTRNNKEIVFINGTLPITIAHGSPGLTRELLYANQENTDKYLESLDTDYLLCGHSHKQFAYSKYGKLLINPGSVGVAIGVKEQAHMAMLEWNNEESVWKYQLLSIPYDFEKLCEIFYQSEIMEKAKLWPKLIMKSIETGINYAPICAKAAYDLAVQAGETVGWFGIPEKYWQEAARTILF</sequence>
<dbReference type="AlphaFoldDB" id="A0A3N1XKU9"/>
<dbReference type="EMBL" id="RJVG01000006">
    <property type="protein sequence ID" value="ROR27339.1"/>
    <property type="molecule type" value="Genomic_DNA"/>
</dbReference>
<dbReference type="InterPro" id="IPR000979">
    <property type="entry name" value="Phosphodiesterase_MJ0936/Vps29"/>
</dbReference>
<gene>
    <name evidence="4" type="ORF">EDD66_10634</name>
</gene>
<dbReference type="EC" id="3.1.4.-" evidence="2"/>
<evidence type="ECO:0000313" key="4">
    <source>
        <dbReference type="EMBL" id="ROR27339.1"/>
    </source>
</evidence>
<dbReference type="Pfam" id="PF12850">
    <property type="entry name" value="Metallophos_2"/>
    <property type="match status" value="1"/>
</dbReference>
<dbReference type="NCBIfam" id="TIGR00040">
    <property type="entry name" value="yfcE"/>
    <property type="match status" value="1"/>
</dbReference>
<evidence type="ECO:0000259" key="3">
    <source>
        <dbReference type="Pfam" id="PF12850"/>
    </source>
</evidence>